<dbReference type="AlphaFoldDB" id="A0A5B7GD95"/>
<evidence type="ECO:0000313" key="3">
    <source>
        <dbReference type="Proteomes" id="UP000324222"/>
    </source>
</evidence>
<feature type="region of interest" description="Disordered" evidence="1">
    <location>
        <begin position="79"/>
        <end position="105"/>
    </location>
</feature>
<evidence type="ECO:0000313" key="2">
    <source>
        <dbReference type="EMBL" id="MPC55559.1"/>
    </source>
</evidence>
<comment type="caution">
    <text evidence="2">The sequence shown here is derived from an EMBL/GenBank/DDBJ whole genome shotgun (WGS) entry which is preliminary data.</text>
</comment>
<proteinExistence type="predicted"/>
<organism evidence="2 3">
    <name type="scientific">Portunus trituberculatus</name>
    <name type="common">Swimming crab</name>
    <name type="synonym">Neptunus trituberculatus</name>
    <dbReference type="NCBI Taxonomy" id="210409"/>
    <lineage>
        <taxon>Eukaryota</taxon>
        <taxon>Metazoa</taxon>
        <taxon>Ecdysozoa</taxon>
        <taxon>Arthropoda</taxon>
        <taxon>Crustacea</taxon>
        <taxon>Multicrustacea</taxon>
        <taxon>Malacostraca</taxon>
        <taxon>Eumalacostraca</taxon>
        <taxon>Eucarida</taxon>
        <taxon>Decapoda</taxon>
        <taxon>Pleocyemata</taxon>
        <taxon>Brachyura</taxon>
        <taxon>Eubrachyura</taxon>
        <taxon>Portunoidea</taxon>
        <taxon>Portunidae</taxon>
        <taxon>Portuninae</taxon>
        <taxon>Portunus</taxon>
    </lineage>
</organism>
<dbReference type="EMBL" id="VSRR010013278">
    <property type="protein sequence ID" value="MPC55559.1"/>
    <property type="molecule type" value="Genomic_DNA"/>
</dbReference>
<reference evidence="2 3" key="1">
    <citation type="submission" date="2019-05" db="EMBL/GenBank/DDBJ databases">
        <title>Another draft genome of Portunus trituberculatus and its Hox gene families provides insights of decapod evolution.</title>
        <authorList>
            <person name="Jeong J.-H."/>
            <person name="Song I."/>
            <person name="Kim S."/>
            <person name="Choi T."/>
            <person name="Kim D."/>
            <person name="Ryu S."/>
            <person name="Kim W."/>
        </authorList>
    </citation>
    <scope>NUCLEOTIDE SEQUENCE [LARGE SCALE GENOMIC DNA]</scope>
    <source>
        <tissue evidence="2">Muscle</tissue>
    </source>
</reference>
<sequence length="151" mass="16783">MRGGASPPHQHSMSRLAVDDPCLADFFLSDLNAFHLFIAFTTTIPFPPPPPPPPPKRDGMHLERGRGTALSSFALASRAPRCGPSHSTKEAHHRHQSDDLLPSPSRCQTALRDDKMINKYVHKTDYSFEHDKTDCVFPNHSSNTLPVSTLF</sequence>
<gene>
    <name evidence="2" type="ORF">E2C01_049501</name>
</gene>
<evidence type="ECO:0000256" key="1">
    <source>
        <dbReference type="SAM" id="MobiDB-lite"/>
    </source>
</evidence>
<dbReference type="Proteomes" id="UP000324222">
    <property type="component" value="Unassembled WGS sequence"/>
</dbReference>
<accession>A0A5B7GD95</accession>
<protein>
    <submittedName>
        <fullName evidence="2">Uncharacterized protein</fullName>
    </submittedName>
</protein>
<name>A0A5B7GD95_PORTR</name>
<keyword evidence="3" id="KW-1185">Reference proteome</keyword>